<dbReference type="GO" id="GO:0003676">
    <property type="term" value="F:nucleic acid binding"/>
    <property type="evidence" value="ECO:0007669"/>
    <property type="project" value="InterPro"/>
</dbReference>
<dbReference type="Proteomes" id="UP000654108">
    <property type="component" value="Unassembled WGS sequence"/>
</dbReference>
<gene>
    <name evidence="3" type="ORF">IC608_11230</name>
</gene>
<feature type="region of interest" description="Disordered" evidence="1">
    <location>
        <begin position="719"/>
        <end position="768"/>
    </location>
</feature>
<keyword evidence="4" id="KW-1185">Reference proteome</keyword>
<proteinExistence type="predicted"/>
<dbReference type="InterPro" id="IPR001584">
    <property type="entry name" value="Integrase_cat-core"/>
</dbReference>
<dbReference type="EMBL" id="JACYFU010000002">
    <property type="protein sequence ID" value="MBD8066045.1"/>
    <property type="molecule type" value="Genomic_DNA"/>
</dbReference>
<organism evidence="3 4">
    <name type="scientific">Devosia oryzisoli</name>
    <dbReference type="NCBI Taxonomy" id="2774138"/>
    <lineage>
        <taxon>Bacteria</taxon>
        <taxon>Pseudomonadati</taxon>
        <taxon>Pseudomonadota</taxon>
        <taxon>Alphaproteobacteria</taxon>
        <taxon>Hyphomicrobiales</taxon>
        <taxon>Devosiaceae</taxon>
        <taxon>Devosia</taxon>
    </lineage>
</organism>
<dbReference type="Gene3D" id="3.30.420.10">
    <property type="entry name" value="Ribonuclease H-like superfamily/Ribonuclease H"/>
    <property type="match status" value="1"/>
</dbReference>
<reference evidence="3" key="1">
    <citation type="submission" date="2020-09" db="EMBL/GenBank/DDBJ databases">
        <title>Genome seq and assembly of Devosia sp.</title>
        <authorList>
            <person name="Chhetri G."/>
        </authorList>
    </citation>
    <scope>NUCLEOTIDE SEQUENCE</scope>
    <source>
        <strain evidence="3">PTR5</strain>
    </source>
</reference>
<dbReference type="InterPro" id="IPR012337">
    <property type="entry name" value="RNaseH-like_sf"/>
</dbReference>
<feature type="domain" description="Integrase catalytic" evidence="2">
    <location>
        <begin position="310"/>
        <end position="522"/>
    </location>
</feature>
<feature type="compositionally biased region" description="Basic and acidic residues" evidence="1">
    <location>
        <begin position="739"/>
        <end position="752"/>
    </location>
</feature>
<name>A0A927IQV7_9HYPH</name>
<dbReference type="Pfam" id="PF00665">
    <property type="entry name" value="rve"/>
    <property type="match status" value="1"/>
</dbReference>
<dbReference type="AlphaFoldDB" id="A0A927IQV7"/>
<dbReference type="PROSITE" id="PS50994">
    <property type="entry name" value="INTEGRASE"/>
    <property type="match status" value="1"/>
</dbReference>
<dbReference type="SUPFAM" id="SSF53098">
    <property type="entry name" value="Ribonuclease H-like"/>
    <property type="match status" value="1"/>
</dbReference>
<comment type="caution">
    <text evidence="3">The sequence shown here is derived from an EMBL/GenBank/DDBJ whole genome shotgun (WGS) entry which is preliminary data.</text>
</comment>
<evidence type="ECO:0000313" key="4">
    <source>
        <dbReference type="Proteomes" id="UP000654108"/>
    </source>
</evidence>
<evidence type="ECO:0000256" key="1">
    <source>
        <dbReference type="SAM" id="MobiDB-lite"/>
    </source>
</evidence>
<dbReference type="GO" id="GO:0015074">
    <property type="term" value="P:DNA integration"/>
    <property type="evidence" value="ECO:0007669"/>
    <property type="project" value="InterPro"/>
</dbReference>
<accession>A0A927IQV7</accession>
<evidence type="ECO:0000313" key="3">
    <source>
        <dbReference type="EMBL" id="MBD8066045.1"/>
    </source>
</evidence>
<dbReference type="InterPro" id="IPR036397">
    <property type="entry name" value="RNaseH_sf"/>
</dbReference>
<protein>
    <submittedName>
        <fullName evidence="3">Transposase family protein</fullName>
    </submittedName>
</protein>
<dbReference type="RefSeq" id="WP_191775331.1">
    <property type="nucleotide sequence ID" value="NZ_JACYFU010000002.1"/>
</dbReference>
<sequence>MVTQIDVTVGELYSLQIPEFDGPVLAEFAKEMRDGRLKFKREGTDLEIYVDADVFDQMRSDGRANRIRLDADRQIIEDHDIDPRTILDPDDPNITLKERRARLQQQEHLERRRTLRFYVMKYDDSPDVGRGRLGIEKFIKDHLPEAMEKGFTWKPSPSSLLRAVDECGTPGARHLTHFIKRRDTLDRERRWPKDVVEAANRAIEAYWDDQSFAIGDALAQFAAEAESIDEEHYLPLKEIEGAAVDVHVDNRDANGRLKRTKKPRKSNHPIPCGETIRLWIHQNADWWHWAQRYGVKNANRRFRGRGKAIEATRPLEYVMFDHTQVDVWAVVHDEHGEPAFVVRPYLTLALDVYSRMILGAVLGFDPPSVSTVARCLRQVVRKKEFLWETYGYDKGAADGWGKPFTIIVDNGKEFVSPSFQSACEAAGIDVEWAPVKMPTYKAYVERAFGTLNSVIWHKLPGGLPLTPQERQALELKPEVEAVFPLYLLEKAMWNAIVNLYHLEVHTGEGMGIAPALKWRRGIEQHKRATVDAVGLLDRIFGKGKNCQLSAEGVFVWGHRFHDPELTTRLMNRLARFGKERAQRHSKTSTRTVMVRVSWDPGDVSKVHVWDPTEREYVTLPNVRQAYSKNLSWYGADLIKAFATKRNLDFHSDADMAKARVEYRKFLKDLLPTMKGPAKRTYARVEPEPELMPGDNVDMVARDDQHGVVYDTAARRAPEAIEVKKGKPFGGKAGQRKAAANRERNRQAKEQSAEAKSAPPRPPGLPGTALEVVVDAEAIAARVRARLAAKKSNKGDQT</sequence>
<evidence type="ECO:0000259" key="2">
    <source>
        <dbReference type="PROSITE" id="PS50994"/>
    </source>
</evidence>